<evidence type="ECO:0000313" key="2">
    <source>
        <dbReference type="EMBL" id="KIW11668.1"/>
    </source>
</evidence>
<dbReference type="HOGENOM" id="CLU_2015303_0_0_1"/>
<dbReference type="EMBL" id="KN847499">
    <property type="protein sequence ID" value="KIW11668.1"/>
    <property type="molecule type" value="Genomic_DNA"/>
</dbReference>
<protein>
    <submittedName>
        <fullName evidence="2">Uncharacterized protein</fullName>
    </submittedName>
</protein>
<reference evidence="2 3" key="1">
    <citation type="submission" date="2015-01" db="EMBL/GenBank/DDBJ databases">
        <title>The Genome Sequence of Exophiala spinifera CBS89968.</title>
        <authorList>
            <consortium name="The Broad Institute Genomics Platform"/>
            <person name="Cuomo C."/>
            <person name="de Hoog S."/>
            <person name="Gorbushina A."/>
            <person name="Stielow B."/>
            <person name="Teixiera M."/>
            <person name="Abouelleil A."/>
            <person name="Chapman S.B."/>
            <person name="Priest M."/>
            <person name="Young S.K."/>
            <person name="Wortman J."/>
            <person name="Nusbaum C."/>
            <person name="Birren B."/>
        </authorList>
    </citation>
    <scope>NUCLEOTIDE SEQUENCE [LARGE SCALE GENOMIC DNA]</scope>
    <source>
        <strain evidence="2 3">CBS 89968</strain>
    </source>
</reference>
<sequence length="123" mass="13176">MGLLTLSRLVIPPFILVGVYCLHILSEANGTFPLVVEHQEKRLLPTTATTAVARPPFAESFTGFDPPDGLLSTLVVFFWPLVDGENPGASLLTFLFGGQIVALLAATTLEASRKANKGRIISL</sequence>
<dbReference type="OrthoDB" id="72269at2759"/>
<feature type="transmembrane region" description="Helical" evidence="1">
    <location>
        <begin position="9"/>
        <end position="26"/>
    </location>
</feature>
<feature type="transmembrane region" description="Helical" evidence="1">
    <location>
        <begin position="89"/>
        <end position="109"/>
    </location>
</feature>
<organism evidence="2 3">
    <name type="scientific">Exophiala spinifera</name>
    <dbReference type="NCBI Taxonomy" id="91928"/>
    <lineage>
        <taxon>Eukaryota</taxon>
        <taxon>Fungi</taxon>
        <taxon>Dikarya</taxon>
        <taxon>Ascomycota</taxon>
        <taxon>Pezizomycotina</taxon>
        <taxon>Eurotiomycetes</taxon>
        <taxon>Chaetothyriomycetidae</taxon>
        <taxon>Chaetothyriales</taxon>
        <taxon>Herpotrichiellaceae</taxon>
        <taxon>Exophiala</taxon>
    </lineage>
</organism>
<dbReference type="STRING" id="91928.A0A0D2AY82"/>
<evidence type="ECO:0000313" key="3">
    <source>
        <dbReference type="Proteomes" id="UP000053328"/>
    </source>
</evidence>
<dbReference type="AlphaFoldDB" id="A0A0D2AY82"/>
<keyword evidence="1" id="KW-0812">Transmembrane</keyword>
<dbReference type="GeneID" id="27338053"/>
<dbReference type="VEuPathDB" id="FungiDB:PV08_10970"/>
<proteinExistence type="predicted"/>
<accession>A0A0D2AY82</accession>
<dbReference type="Proteomes" id="UP000053328">
    <property type="component" value="Unassembled WGS sequence"/>
</dbReference>
<gene>
    <name evidence="2" type="ORF">PV08_10970</name>
</gene>
<dbReference type="RefSeq" id="XP_016231884.1">
    <property type="nucleotide sequence ID" value="XM_016385282.1"/>
</dbReference>
<keyword evidence="1" id="KW-1133">Transmembrane helix</keyword>
<name>A0A0D2AY82_9EURO</name>
<keyword evidence="1" id="KW-0472">Membrane</keyword>
<evidence type="ECO:0000256" key="1">
    <source>
        <dbReference type="SAM" id="Phobius"/>
    </source>
</evidence>
<keyword evidence="3" id="KW-1185">Reference proteome</keyword>